<proteinExistence type="predicted"/>
<dbReference type="EMBL" id="QQST01000001">
    <property type="protein sequence ID" value="RDI71719.1"/>
    <property type="molecule type" value="Genomic_DNA"/>
</dbReference>
<dbReference type="OrthoDB" id="248255at2157"/>
<dbReference type="EMBL" id="FNKQ01000003">
    <property type="protein sequence ID" value="SDQ87023.1"/>
    <property type="molecule type" value="Genomic_DNA"/>
</dbReference>
<dbReference type="RefSeq" id="WP_092538355.1">
    <property type="nucleotide sequence ID" value="NZ_FNKQ01000003.1"/>
</dbReference>
<protein>
    <submittedName>
        <fullName evidence="9">Phospholipase_D-nuclease N-terminal</fullName>
    </submittedName>
</protein>
<evidence type="ECO:0000256" key="6">
    <source>
        <dbReference type="SAM" id="Phobius"/>
    </source>
</evidence>
<feature type="transmembrane region" description="Helical" evidence="6">
    <location>
        <begin position="35"/>
        <end position="56"/>
    </location>
</feature>
<reference evidence="9" key="1">
    <citation type="submission" date="2016-10" db="EMBL/GenBank/DDBJ databases">
        <authorList>
            <person name="de Groot N.N."/>
        </authorList>
    </citation>
    <scope>NUCLEOTIDE SEQUENCE [LARGE SCALE GENOMIC DNA]</scope>
    <source>
        <strain evidence="9">CGMCC 1.12397</strain>
    </source>
</reference>
<evidence type="ECO:0000259" key="7">
    <source>
        <dbReference type="Pfam" id="PF13396"/>
    </source>
</evidence>
<accession>A0A1H1EE90</accession>
<sequence length="99" mass="10596">MATTRSPILILVGLVAAAFVPLAVMWVVVGGVEGVAYLLGFAAYFLVAHVALPGGVYFDARERGSNSVLAWTALAFFLPFVGAAFYFLVWQSRLGELAR</sequence>
<dbReference type="Proteomes" id="UP000255421">
    <property type="component" value="Unassembled WGS sequence"/>
</dbReference>
<dbReference type="InterPro" id="IPR027379">
    <property type="entry name" value="CLS_N"/>
</dbReference>
<evidence type="ECO:0000256" key="4">
    <source>
        <dbReference type="ARBA" id="ARBA00022989"/>
    </source>
</evidence>
<name>A0A1H1EE90_9EURY</name>
<feature type="transmembrane region" description="Helical" evidence="6">
    <location>
        <begin position="7"/>
        <end position="29"/>
    </location>
</feature>
<gene>
    <name evidence="8" type="ORF">DWB78_08260</name>
    <name evidence="9" type="ORF">SAMN05216278_2863</name>
</gene>
<keyword evidence="11" id="KW-1185">Reference proteome</keyword>
<dbReference type="GO" id="GO:0005886">
    <property type="term" value="C:plasma membrane"/>
    <property type="evidence" value="ECO:0007669"/>
    <property type="project" value="UniProtKB-SubCell"/>
</dbReference>
<feature type="transmembrane region" description="Helical" evidence="6">
    <location>
        <begin position="68"/>
        <end position="89"/>
    </location>
</feature>
<organism evidence="9 10">
    <name type="scientific">Halopelagius longus</name>
    <dbReference type="NCBI Taxonomy" id="1236180"/>
    <lineage>
        <taxon>Archaea</taxon>
        <taxon>Methanobacteriati</taxon>
        <taxon>Methanobacteriota</taxon>
        <taxon>Stenosarchaea group</taxon>
        <taxon>Halobacteria</taxon>
        <taxon>Halobacteriales</taxon>
        <taxon>Haloferacaceae</taxon>
    </lineage>
</organism>
<feature type="domain" description="Cardiolipin synthase N-terminal" evidence="7">
    <location>
        <begin position="62"/>
        <end position="89"/>
    </location>
</feature>
<evidence type="ECO:0000256" key="3">
    <source>
        <dbReference type="ARBA" id="ARBA00022692"/>
    </source>
</evidence>
<keyword evidence="3 6" id="KW-0812">Transmembrane</keyword>
<keyword evidence="5 6" id="KW-0472">Membrane</keyword>
<dbReference type="Proteomes" id="UP000199289">
    <property type="component" value="Unassembled WGS sequence"/>
</dbReference>
<reference evidence="8 11" key="3">
    <citation type="submission" date="2018-07" db="EMBL/GenBank/DDBJ databases">
        <title>Genome sequence of extremly halophilic archaeon Halopelagius longus strain BC12-B1.</title>
        <authorList>
            <person name="Zhang X."/>
        </authorList>
    </citation>
    <scope>NUCLEOTIDE SEQUENCE [LARGE SCALE GENOMIC DNA]</scope>
    <source>
        <strain evidence="8 11">BC12-B1</strain>
    </source>
</reference>
<dbReference type="AlphaFoldDB" id="A0A1H1EE90"/>
<evidence type="ECO:0000256" key="5">
    <source>
        <dbReference type="ARBA" id="ARBA00023136"/>
    </source>
</evidence>
<comment type="subcellular location">
    <subcellularLocation>
        <location evidence="1">Cell membrane</location>
        <topology evidence="1">Multi-pass membrane protein</topology>
    </subcellularLocation>
</comment>
<evidence type="ECO:0000313" key="11">
    <source>
        <dbReference type="Proteomes" id="UP000255421"/>
    </source>
</evidence>
<keyword evidence="2" id="KW-1003">Cell membrane</keyword>
<keyword evidence="4 6" id="KW-1133">Transmembrane helix</keyword>
<reference evidence="10" key="2">
    <citation type="submission" date="2016-10" db="EMBL/GenBank/DDBJ databases">
        <authorList>
            <person name="Varghese N."/>
            <person name="Submissions S."/>
        </authorList>
    </citation>
    <scope>NUCLEOTIDE SEQUENCE [LARGE SCALE GENOMIC DNA]</scope>
    <source>
        <strain evidence="10">CGMCC 1.12397</strain>
    </source>
</reference>
<evidence type="ECO:0000313" key="8">
    <source>
        <dbReference type="EMBL" id="RDI71719.1"/>
    </source>
</evidence>
<dbReference type="Pfam" id="PF13396">
    <property type="entry name" value="PLDc_N"/>
    <property type="match status" value="1"/>
</dbReference>
<evidence type="ECO:0000256" key="2">
    <source>
        <dbReference type="ARBA" id="ARBA00022475"/>
    </source>
</evidence>
<evidence type="ECO:0000313" key="9">
    <source>
        <dbReference type="EMBL" id="SDQ87023.1"/>
    </source>
</evidence>
<evidence type="ECO:0000313" key="10">
    <source>
        <dbReference type="Proteomes" id="UP000199289"/>
    </source>
</evidence>
<evidence type="ECO:0000256" key="1">
    <source>
        <dbReference type="ARBA" id="ARBA00004651"/>
    </source>
</evidence>